<name>E8X1W8_GRATM</name>
<gene>
    <name evidence="1" type="ordered locus">AciX9_2085</name>
</gene>
<sequence length="77" mass="8106">MIKLLEYGVVKPKVSCPHCNTVGNVRIKRTSQKAGVSGGKLAGAILTGGISILATGLSRKEIVNLAHCDNCTVSWQL</sequence>
<dbReference type="PaxDb" id="1198114-AciX9_2085"/>
<dbReference type="STRING" id="1198114.AciX9_2085"/>
<evidence type="ECO:0000313" key="2">
    <source>
        <dbReference type="Proteomes" id="UP000000343"/>
    </source>
</evidence>
<accession>E8X1W8</accession>
<evidence type="ECO:0008006" key="3">
    <source>
        <dbReference type="Google" id="ProtNLM"/>
    </source>
</evidence>
<dbReference type="HOGENOM" id="CLU_2633124_0_0_0"/>
<organism evidence="2">
    <name type="scientific">Granulicella tundricola (strain ATCC BAA-1859 / DSM 23138 / MP5ACTX9)</name>
    <dbReference type="NCBI Taxonomy" id="1198114"/>
    <lineage>
        <taxon>Bacteria</taxon>
        <taxon>Pseudomonadati</taxon>
        <taxon>Acidobacteriota</taxon>
        <taxon>Terriglobia</taxon>
        <taxon>Terriglobales</taxon>
        <taxon>Acidobacteriaceae</taxon>
        <taxon>Granulicella</taxon>
    </lineage>
</organism>
<dbReference type="KEGG" id="acm:AciX9_2085"/>
<dbReference type="Proteomes" id="UP000000343">
    <property type="component" value="Chromosome"/>
</dbReference>
<proteinExistence type="predicted"/>
<dbReference type="AlphaFoldDB" id="E8X1W8"/>
<evidence type="ECO:0000313" key="1">
    <source>
        <dbReference type="EMBL" id="ADW69129.1"/>
    </source>
</evidence>
<reference evidence="2" key="1">
    <citation type="submission" date="2011-01" db="EMBL/GenBank/DDBJ databases">
        <title>Complete sequence of chromosome of Acidobacterium sp. MP5ACTX9.</title>
        <authorList>
            <consortium name="US DOE Joint Genome Institute"/>
            <person name="Lucas S."/>
            <person name="Copeland A."/>
            <person name="Lapidus A."/>
            <person name="Cheng J.-F."/>
            <person name="Goodwin L."/>
            <person name="Pitluck S."/>
            <person name="Teshima H."/>
            <person name="Detter J.C."/>
            <person name="Han C."/>
            <person name="Tapia R."/>
            <person name="Land M."/>
            <person name="Hauser L."/>
            <person name="Kyrpides N."/>
            <person name="Ivanova N."/>
            <person name="Ovchinnikova G."/>
            <person name="Pagani I."/>
            <person name="Rawat S.R."/>
            <person name="Mannisto M."/>
            <person name="Haggblom M.M."/>
            <person name="Woyke T."/>
        </authorList>
    </citation>
    <scope>NUCLEOTIDE SEQUENCE [LARGE SCALE GENOMIC DNA]</scope>
    <source>
        <strain evidence="2">MP5ACTX9</strain>
    </source>
</reference>
<dbReference type="EMBL" id="CP002480">
    <property type="protein sequence ID" value="ADW69129.1"/>
    <property type="molecule type" value="Genomic_DNA"/>
</dbReference>
<keyword evidence="2" id="KW-1185">Reference proteome</keyword>
<protein>
    <recommendedName>
        <fullName evidence="3">LITAF domain-containing protein</fullName>
    </recommendedName>
</protein>
<dbReference type="eggNOG" id="ENOG502ZXC2">
    <property type="taxonomic scope" value="Bacteria"/>
</dbReference>